<feature type="coiled-coil region" evidence="1">
    <location>
        <begin position="142"/>
        <end position="191"/>
    </location>
</feature>
<dbReference type="InterPro" id="IPR036691">
    <property type="entry name" value="Endo/exonu/phosph_ase_sf"/>
</dbReference>
<evidence type="ECO:0000313" key="3">
    <source>
        <dbReference type="RefSeq" id="XP_071924873.1"/>
    </source>
</evidence>
<dbReference type="GeneID" id="140015938"/>
<evidence type="ECO:0000313" key="2">
    <source>
        <dbReference type="Proteomes" id="UP001652660"/>
    </source>
</evidence>
<dbReference type="RefSeq" id="XP_071924873.1">
    <property type="nucleotide sequence ID" value="XM_072068772.1"/>
</dbReference>
<gene>
    <name evidence="3" type="primary">LOC140015938</name>
</gene>
<reference evidence="3" key="1">
    <citation type="submission" date="2025-08" db="UniProtKB">
        <authorList>
            <consortium name="RefSeq"/>
        </authorList>
    </citation>
    <scope>IDENTIFICATION</scope>
    <source>
        <tissue evidence="3">Leaves</tissue>
    </source>
</reference>
<dbReference type="Proteomes" id="UP001652660">
    <property type="component" value="Chromosome 10c"/>
</dbReference>
<keyword evidence="1" id="KW-0175">Coiled coil</keyword>
<organism evidence="2 3">
    <name type="scientific">Coffea arabica</name>
    <name type="common">Arabian coffee</name>
    <dbReference type="NCBI Taxonomy" id="13443"/>
    <lineage>
        <taxon>Eukaryota</taxon>
        <taxon>Viridiplantae</taxon>
        <taxon>Streptophyta</taxon>
        <taxon>Embryophyta</taxon>
        <taxon>Tracheophyta</taxon>
        <taxon>Spermatophyta</taxon>
        <taxon>Magnoliopsida</taxon>
        <taxon>eudicotyledons</taxon>
        <taxon>Gunneridae</taxon>
        <taxon>Pentapetalae</taxon>
        <taxon>asterids</taxon>
        <taxon>lamiids</taxon>
        <taxon>Gentianales</taxon>
        <taxon>Rubiaceae</taxon>
        <taxon>Ixoroideae</taxon>
        <taxon>Gardenieae complex</taxon>
        <taxon>Bertiereae - Coffeeae clade</taxon>
        <taxon>Coffeeae</taxon>
        <taxon>Coffea</taxon>
    </lineage>
</organism>
<dbReference type="PANTHER" id="PTHR33710">
    <property type="entry name" value="BNAC02G09200D PROTEIN"/>
    <property type="match status" value="1"/>
</dbReference>
<accession>A0ABM4VZA4</accession>
<name>A0ABM4VZA4_COFAR</name>
<evidence type="ECO:0000256" key="1">
    <source>
        <dbReference type="SAM" id="Coils"/>
    </source>
</evidence>
<dbReference type="PANTHER" id="PTHR33710:SF71">
    <property type="entry name" value="ENDONUCLEASE_EXONUCLEASE_PHOSPHATASE DOMAIN-CONTAINING PROTEIN"/>
    <property type="match status" value="1"/>
</dbReference>
<dbReference type="Gene3D" id="3.60.10.10">
    <property type="entry name" value="Endonuclease/exonuclease/phosphatase"/>
    <property type="match status" value="1"/>
</dbReference>
<protein>
    <submittedName>
        <fullName evidence="3">Uncharacterized protein</fullName>
    </submittedName>
</protein>
<proteinExistence type="predicted"/>
<keyword evidence="2" id="KW-1185">Reference proteome</keyword>
<sequence length="257" mass="29196">MSHGWWWGILTPLLVRKRRGGLPFRVDEGVELSSFMSTAGVFDAGFSGSCFTWCNNRGGHARIWKRLDKLLCSPTTALRGVNFEVRHLGREPSDHAPLLLSALTRLDNKPRPFCFLNVWTLKVELLDVIRVSWASACHGRPLQQLAAKLRLTKHAIQQWSREHFGNIFDAVKQAEEAVMAAEAALDSDLSQQQWLALQEARAVLKNSLVKEEAYWRQKARIKWLQDGDKNSRFFHAVVAENMLNRLYIGFGVERGSG</sequence>
<dbReference type="SUPFAM" id="SSF56219">
    <property type="entry name" value="DNase I-like"/>
    <property type="match status" value="1"/>
</dbReference>